<proteinExistence type="predicted"/>
<dbReference type="PANTHER" id="PTHR37832">
    <property type="entry name" value="BLL2683 PROTEIN"/>
    <property type="match status" value="1"/>
</dbReference>
<organism evidence="2 3">
    <name type="scientific">Hydrogenophaga laconesensis</name>
    <dbReference type="NCBI Taxonomy" id="1805971"/>
    <lineage>
        <taxon>Bacteria</taxon>
        <taxon>Pseudomonadati</taxon>
        <taxon>Pseudomonadota</taxon>
        <taxon>Betaproteobacteria</taxon>
        <taxon>Burkholderiales</taxon>
        <taxon>Comamonadaceae</taxon>
        <taxon>Hydrogenophaga</taxon>
    </lineage>
</organism>
<dbReference type="EMBL" id="JAVDWE010000009">
    <property type="protein sequence ID" value="MDR7095480.1"/>
    <property type="molecule type" value="Genomic_DNA"/>
</dbReference>
<dbReference type="Proteomes" id="UP001265550">
    <property type="component" value="Unassembled WGS sequence"/>
</dbReference>
<comment type="caution">
    <text evidence="2">The sequence shown here is derived from an EMBL/GenBank/DDBJ whole genome shotgun (WGS) entry which is preliminary data.</text>
</comment>
<name>A0ABU1VDV0_9BURK</name>
<dbReference type="SUPFAM" id="SSF54909">
    <property type="entry name" value="Dimeric alpha+beta barrel"/>
    <property type="match status" value="1"/>
</dbReference>
<accession>A0ABU1VDV0</accession>
<evidence type="ECO:0000313" key="2">
    <source>
        <dbReference type="EMBL" id="MDR7095480.1"/>
    </source>
</evidence>
<dbReference type="InterPro" id="IPR013097">
    <property type="entry name" value="Dabb"/>
</dbReference>
<feature type="domain" description="Stress-response A/B barrel" evidence="1">
    <location>
        <begin position="2"/>
        <end position="98"/>
    </location>
</feature>
<sequence length="100" mass="11222">MVHHIVMWKIKATADGSSREANIAKAKALLDACAHLVPGIVRFEVAGFLEGMECTYDLVLNSSFTDREALAAYQNHPSHTALKPFMRLVVQERQCMDYEI</sequence>
<dbReference type="PANTHER" id="PTHR37832:SF1">
    <property type="entry name" value="STRESS-RESPONSE A_B BARREL DOMAIN-CONTAINING PROTEIN"/>
    <property type="match status" value="1"/>
</dbReference>
<gene>
    <name evidence="2" type="ORF">J2X09_003231</name>
</gene>
<protein>
    <recommendedName>
        <fullName evidence="1">Stress-response A/B barrel domain-containing protein</fullName>
    </recommendedName>
</protein>
<dbReference type="Pfam" id="PF07876">
    <property type="entry name" value="Dabb"/>
    <property type="match status" value="1"/>
</dbReference>
<dbReference type="InterPro" id="IPR011008">
    <property type="entry name" value="Dimeric_a/b-barrel"/>
</dbReference>
<dbReference type="SMART" id="SM00886">
    <property type="entry name" value="Dabb"/>
    <property type="match status" value="1"/>
</dbReference>
<reference evidence="2 3" key="1">
    <citation type="submission" date="2023-07" db="EMBL/GenBank/DDBJ databases">
        <title>Sorghum-associated microbial communities from plants grown in Nebraska, USA.</title>
        <authorList>
            <person name="Schachtman D."/>
        </authorList>
    </citation>
    <scope>NUCLEOTIDE SEQUENCE [LARGE SCALE GENOMIC DNA]</scope>
    <source>
        <strain evidence="2 3">BE240</strain>
    </source>
</reference>
<evidence type="ECO:0000313" key="3">
    <source>
        <dbReference type="Proteomes" id="UP001265550"/>
    </source>
</evidence>
<keyword evidence="3" id="KW-1185">Reference proteome</keyword>
<dbReference type="Gene3D" id="3.30.70.100">
    <property type="match status" value="1"/>
</dbReference>
<evidence type="ECO:0000259" key="1">
    <source>
        <dbReference type="PROSITE" id="PS51502"/>
    </source>
</evidence>
<dbReference type="RefSeq" id="WP_204731256.1">
    <property type="nucleotide sequence ID" value="NZ_JAVDWE010000009.1"/>
</dbReference>
<dbReference type="PROSITE" id="PS51502">
    <property type="entry name" value="S_R_A_B_BARREL"/>
    <property type="match status" value="1"/>
</dbReference>